<dbReference type="EC" id="6.1.1.4" evidence="2"/>
<dbReference type="Proteomes" id="UP000029964">
    <property type="component" value="Unassembled WGS sequence"/>
</dbReference>
<dbReference type="CDD" id="cd07959">
    <property type="entry name" value="Anticodon_Ia_Leu_AEc"/>
    <property type="match status" value="1"/>
</dbReference>
<dbReference type="STRING" id="857340.A0A086SWI8"/>
<dbReference type="PANTHER" id="PTHR45794:SF1">
    <property type="entry name" value="LEUCINE--TRNA LIGASE, CYTOPLASMIC"/>
    <property type="match status" value="1"/>
</dbReference>
<dbReference type="HOGENOM" id="CLU_004174_1_1_1"/>
<evidence type="ECO:0000259" key="11">
    <source>
        <dbReference type="Pfam" id="PF00133"/>
    </source>
</evidence>
<dbReference type="AlphaFoldDB" id="A0A086SWI8"/>
<dbReference type="EMBL" id="JPKY01000127">
    <property type="protein sequence ID" value="KFH41470.1"/>
    <property type="molecule type" value="Genomic_DNA"/>
</dbReference>
<evidence type="ECO:0000259" key="13">
    <source>
        <dbReference type="Pfam" id="PF24810"/>
    </source>
</evidence>
<evidence type="ECO:0000313" key="14">
    <source>
        <dbReference type="EMBL" id="KFH41470.1"/>
    </source>
</evidence>
<dbReference type="Pfam" id="PF24810">
    <property type="entry name" value="RBD_LARS1"/>
    <property type="match status" value="1"/>
</dbReference>
<dbReference type="GO" id="GO:0005524">
    <property type="term" value="F:ATP binding"/>
    <property type="evidence" value="ECO:0007669"/>
    <property type="project" value="UniProtKB-KW"/>
</dbReference>
<sequence length="1117" mass="126158">MATAAAAMENLQISKTKELKGTEKRDTLIAIEKKYQKKWQEDRVFQPDAPSTAEVPLHSISASELRAREPKWLGTMAFPYMNGVLHAGHSFSVSKVEFGAGVASMQGKRALFPMGFHCTGMPIKACADKLVNEIEMFGQNFEGYTPTDAVVEEKPVAKQTKEDPTKFSAKKGKAAAKTVKMTYQFQIMEAIGVPKEDIHHFADPQHWLKHFPPLAIRDLTNFGCRIDWRRTFVTTDANPYFDAFVRWQMNRLKELEKIKFGKRYTIYSIKDGQPCMDHDRAEGEAVNPQEYTALKLRVLEWAPKAAEALKGKIPEGANFYLVPATLRPETMYGQTCCFVGPKITYGVFKAADNEYYVMTDRAARNMAYQGIFSNEGVIEKAAEILGSDFVGSLVNAPLSVYKDGVRVLPMETVLPTKGTGVVTSVPSDSPDDCATVADLAKKADYYGIQKEWAELEAPAIIHTPSYGDRCAPFLVKKLKIASPKDTKQLEEAKELAYKEGYYQGTMIIGDFKGEKVETAKPKVRKQLIDAGEAFAYSEPERKVVSRSGDDCIVALMDQWYLDYGEKSWREQALKWVDNADGKGLNTYTQETKNSFESVLNWLNQWACARSYGLGSKLPWDPQFLVESLSDSTIYMAYYTIAHYLHKDMFGKEKGLGNIGAEQMTDEVWDYIFCRRDLDDAILSGSKIPKETLESMRREFEYFYPLDLRTSGKDLIPNHLTFFLYVHLALFPPEYYPRSVRANGHLMLNGEKMSKSTGNFMTLHDMTAKYGADASRIALADAGDGVNDANFEEDVADNNILRLFTLREWSEEMVRERDQLRTGELNNFQDALFDNDMNAIAREAIDQYAQTNYKLALKAALYELTSARDFYREACAAASIKMHKELVFRYIELQALLMAVVTPHWSEYIWLEVLKKPDTIHRATFPKVPEVDPMLSAKREYVRNTASNVHSAEGQQLKRKAKGKETSFDPKKPKKLTIYMGDKWPEWQAKYIELLREMWNPETKSVNDKELNGKIAKLGEMKKAMPYVQGLKKRLQAGEPASTVLEQKLAFDEKETLQQMMPGLKRTSGLVALDVLVIEEGGKKGVNLVDGSEVDISAPVAEMAQPGAPTFLFENVEA</sequence>
<keyword evidence="15" id="KW-1185">Reference proteome</keyword>
<name>A0A086SWI8_HAPC1</name>
<evidence type="ECO:0000256" key="5">
    <source>
        <dbReference type="ARBA" id="ARBA00022840"/>
    </source>
</evidence>
<evidence type="ECO:0000256" key="7">
    <source>
        <dbReference type="ARBA" id="ARBA00023146"/>
    </source>
</evidence>
<dbReference type="GO" id="GO:0002161">
    <property type="term" value="F:aminoacyl-tRNA deacylase activity"/>
    <property type="evidence" value="ECO:0007669"/>
    <property type="project" value="InterPro"/>
</dbReference>
<dbReference type="SUPFAM" id="SSF47323">
    <property type="entry name" value="Anticodon-binding domain of a subclass of class I aminoacyl-tRNA synthetases"/>
    <property type="match status" value="1"/>
</dbReference>
<keyword evidence="7" id="KW-0030">Aminoacyl-tRNA synthetase</keyword>
<dbReference type="OrthoDB" id="10249672at2759"/>
<dbReference type="PANTHER" id="PTHR45794">
    <property type="entry name" value="LEUCYL-TRNA SYNTHETASE"/>
    <property type="match status" value="1"/>
</dbReference>
<protein>
    <recommendedName>
        <fullName evidence="2">leucine--tRNA ligase</fullName>
        <ecNumber evidence="2">6.1.1.4</ecNumber>
    </recommendedName>
    <alternativeName>
        <fullName evidence="8">Leucyl-tRNA synthetase</fullName>
    </alternativeName>
</protein>
<comment type="catalytic activity">
    <reaction evidence="9">
        <text>tRNA(Leu) + L-leucine + ATP = L-leucyl-tRNA(Leu) + AMP + diphosphate</text>
        <dbReference type="Rhea" id="RHEA:11688"/>
        <dbReference type="Rhea" id="RHEA-COMP:9613"/>
        <dbReference type="Rhea" id="RHEA-COMP:9622"/>
        <dbReference type="ChEBI" id="CHEBI:30616"/>
        <dbReference type="ChEBI" id="CHEBI:33019"/>
        <dbReference type="ChEBI" id="CHEBI:57427"/>
        <dbReference type="ChEBI" id="CHEBI:78442"/>
        <dbReference type="ChEBI" id="CHEBI:78494"/>
        <dbReference type="ChEBI" id="CHEBI:456215"/>
        <dbReference type="EC" id="6.1.1.4"/>
    </reaction>
</comment>
<reference evidence="15" key="1">
    <citation type="journal article" date="2014" name="Genome Announc.">
        <title>Genome sequence and annotation of Acremonium chrysogenum, producer of the beta-lactam antibiotic cephalosporin C.</title>
        <authorList>
            <person name="Terfehr D."/>
            <person name="Dahlmann T.A."/>
            <person name="Specht T."/>
            <person name="Zadra I."/>
            <person name="Kuernsteiner H."/>
            <person name="Kueck U."/>
        </authorList>
    </citation>
    <scope>NUCLEOTIDE SEQUENCE [LARGE SCALE GENOMIC DNA]</scope>
    <source>
        <strain evidence="15">ATCC 11550 / CBS 779.69 / DSM 880 / IAM 14645 / JCM 23072 / IMI 49137</strain>
    </source>
</reference>
<proteinExistence type="inferred from homology"/>
<dbReference type="InterPro" id="IPR004493">
    <property type="entry name" value="Leu-tRNA-synth_Ia_arc/euk"/>
</dbReference>
<dbReference type="GO" id="GO:1990825">
    <property type="term" value="F:sequence-specific mRNA binding"/>
    <property type="evidence" value="ECO:0007669"/>
    <property type="project" value="EnsemblFungi"/>
</dbReference>
<evidence type="ECO:0000313" key="15">
    <source>
        <dbReference type="Proteomes" id="UP000029964"/>
    </source>
</evidence>
<organism evidence="14 15">
    <name type="scientific">Hapsidospora chrysogenum (strain ATCC 11550 / CBS 779.69 / DSM 880 / IAM 14645 / JCM 23072 / IMI 49137)</name>
    <name type="common">Acremonium chrysogenum</name>
    <dbReference type="NCBI Taxonomy" id="857340"/>
    <lineage>
        <taxon>Eukaryota</taxon>
        <taxon>Fungi</taxon>
        <taxon>Dikarya</taxon>
        <taxon>Ascomycota</taxon>
        <taxon>Pezizomycotina</taxon>
        <taxon>Sordariomycetes</taxon>
        <taxon>Hypocreomycetidae</taxon>
        <taxon>Hypocreales</taxon>
        <taxon>Bionectriaceae</taxon>
        <taxon>Hapsidospora</taxon>
    </lineage>
</organism>
<dbReference type="InterPro" id="IPR009008">
    <property type="entry name" value="Val/Leu/Ile-tRNA-synth_edit"/>
</dbReference>
<dbReference type="NCBIfam" id="NF008957">
    <property type="entry name" value="PRK12300.1"/>
    <property type="match status" value="1"/>
</dbReference>
<gene>
    <name evidence="14" type="ORF">ACRE_078080</name>
</gene>
<dbReference type="InterPro" id="IPR002300">
    <property type="entry name" value="aa-tRNA-synth_Ia"/>
</dbReference>
<comment type="caution">
    <text evidence="14">The sequence shown here is derived from an EMBL/GenBank/DDBJ whole genome shotgun (WGS) entry which is preliminary data.</text>
</comment>
<dbReference type="Gene3D" id="3.40.50.620">
    <property type="entry name" value="HUPs"/>
    <property type="match status" value="1"/>
</dbReference>
<comment type="similarity">
    <text evidence="1">Belongs to the class-I aminoacyl-tRNA synthetase family.</text>
</comment>
<evidence type="ECO:0000256" key="10">
    <source>
        <dbReference type="SAM" id="MobiDB-lite"/>
    </source>
</evidence>
<dbReference type="FunFam" id="3.90.740.10:FF:000001">
    <property type="entry name" value="Leucine--tRNA ligase, cytoplasmic"/>
    <property type="match status" value="1"/>
</dbReference>
<feature type="domain" description="Aminoacyl-tRNA synthetase class Ia" evidence="11">
    <location>
        <begin position="68"/>
        <end position="130"/>
    </location>
</feature>
<keyword evidence="3 14" id="KW-0436">Ligase</keyword>
<evidence type="ECO:0000256" key="9">
    <source>
        <dbReference type="ARBA" id="ARBA00047469"/>
    </source>
</evidence>
<dbReference type="GO" id="GO:1903432">
    <property type="term" value="P:regulation of TORC1 signaling"/>
    <property type="evidence" value="ECO:0007669"/>
    <property type="project" value="EnsemblFungi"/>
</dbReference>
<evidence type="ECO:0000256" key="2">
    <source>
        <dbReference type="ARBA" id="ARBA00013164"/>
    </source>
</evidence>
<dbReference type="Pfam" id="PF08264">
    <property type="entry name" value="Anticodon_1"/>
    <property type="match status" value="1"/>
</dbReference>
<dbReference type="GO" id="GO:0006429">
    <property type="term" value="P:leucyl-tRNA aminoacylation"/>
    <property type="evidence" value="ECO:0007669"/>
    <property type="project" value="EnsemblFungi"/>
</dbReference>
<dbReference type="GO" id="GO:0004823">
    <property type="term" value="F:leucine-tRNA ligase activity"/>
    <property type="evidence" value="ECO:0007669"/>
    <property type="project" value="UniProtKB-EC"/>
</dbReference>
<feature type="domain" description="Methionyl/Valyl/Leucyl/Isoleucyl-tRNA synthetase anticodon-binding" evidence="12">
    <location>
        <begin position="834"/>
        <end position="948"/>
    </location>
</feature>
<evidence type="ECO:0000259" key="12">
    <source>
        <dbReference type="Pfam" id="PF08264"/>
    </source>
</evidence>
<dbReference type="NCBIfam" id="TIGR00395">
    <property type="entry name" value="leuS_arch"/>
    <property type="match status" value="1"/>
</dbReference>
<dbReference type="Gene3D" id="3.90.740.10">
    <property type="entry name" value="Valyl/Leucyl/Isoleucyl-tRNA synthetase, editing domain"/>
    <property type="match status" value="1"/>
</dbReference>
<dbReference type="SUPFAM" id="SSF52374">
    <property type="entry name" value="Nucleotidylyl transferase"/>
    <property type="match status" value="1"/>
</dbReference>
<dbReference type="SUPFAM" id="SSF50677">
    <property type="entry name" value="ValRS/IleRS/LeuRS editing domain"/>
    <property type="match status" value="1"/>
</dbReference>
<keyword evidence="6" id="KW-0648">Protein biosynthesis</keyword>
<dbReference type="InterPro" id="IPR009080">
    <property type="entry name" value="tRNAsynth_Ia_anticodon-bd"/>
</dbReference>
<keyword evidence="5" id="KW-0067">ATP-binding</keyword>
<dbReference type="InterPro" id="IPR014729">
    <property type="entry name" value="Rossmann-like_a/b/a_fold"/>
</dbReference>
<dbReference type="Pfam" id="PF00133">
    <property type="entry name" value="tRNA-synt_1"/>
    <property type="match status" value="2"/>
</dbReference>
<keyword evidence="4" id="KW-0547">Nucleotide-binding</keyword>
<evidence type="ECO:0000256" key="3">
    <source>
        <dbReference type="ARBA" id="ARBA00022598"/>
    </source>
</evidence>
<feature type="region of interest" description="Disordered" evidence="10">
    <location>
        <begin position="947"/>
        <end position="968"/>
    </location>
</feature>
<feature type="domain" description="Leucine--tRNA ligase RagD-binding" evidence="13">
    <location>
        <begin position="981"/>
        <end position="1036"/>
    </location>
</feature>
<feature type="domain" description="Aminoacyl-tRNA synthetase class Ia" evidence="11">
    <location>
        <begin position="217"/>
        <end position="790"/>
    </location>
</feature>
<accession>A0A086SWI8</accession>
<evidence type="ECO:0000256" key="8">
    <source>
        <dbReference type="ARBA" id="ARBA00030520"/>
    </source>
</evidence>
<dbReference type="GO" id="GO:0005737">
    <property type="term" value="C:cytoplasm"/>
    <property type="evidence" value="ECO:0007669"/>
    <property type="project" value="EnsemblFungi"/>
</dbReference>
<evidence type="ECO:0000256" key="6">
    <source>
        <dbReference type="ARBA" id="ARBA00022917"/>
    </source>
</evidence>
<evidence type="ECO:0000256" key="4">
    <source>
        <dbReference type="ARBA" id="ARBA00022741"/>
    </source>
</evidence>
<evidence type="ECO:0000256" key="1">
    <source>
        <dbReference type="ARBA" id="ARBA00005594"/>
    </source>
</evidence>
<dbReference type="InterPro" id="IPR055416">
    <property type="entry name" value="RBD_LARS1"/>
</dbReference>
<dbReference type="InterPro" id="IPR013155">
    <property type="entry name" value="M/V/L/I-tRNA-synth_anticd-bd"/>
</dbReference>